<protein>
    <submittedName>
        <fullName evidence="1">34417_t:CDS:1</fullName>
    </submittedName>
</protein>
<reference evidence="1" key="1">
    <citation type="submission" date="2021-06" db="EMBL/GenBank/DDBJ databases">
        <authorList>
            <person name="Kallberg Y."/>
            <person name="Tangrot J."/>
            <person name="Rosling A."/>
        </authorList>
    </citation>
    <scope>NUCLEOTIDE SEQUENCE</scope>
    <source>
        <strain evidence="1">MA461A</strain>
    </source>
</reference>
<feature type="non-terminal residue" evidence="1">
    <location>
        <position position="1"/>
    </location>
</feature>
<dbReference type="Proteomes" id="UP000789920">
    <property type="component" value="Unassembled WGS sequence"/>
</dbReference>
<keyword evidence="2" id="KW-1185">Reference proteome</keyword>
<dbReference type="EMBL" id="CAJVQC010098585">
    <property type="protein sequence ID" value="CAG8830142.1"/>
    <property type="molecule type" value="Genomic_DNA"/>
</dbReference>
<gene>
    <name evidence="1" type="ORF">RPERSI_LOCUS27707</name>
</gene>
<comment type="caution">
    <text evidence="1">The sequence shown here is derived from an EMBL/GenBank/DDBJ whole genome shotgun (WGS) entry which is preliminary data.</text>
</comment>
<proteinExistence type="predicted"/>
<name>A0ACA9S928_9GLOM</name>
<evidence type="ECO:0000313" key="1">
    <source>
        <dbReference type="EMBL" id="CAG8830142.1"/>
    </source>
</evidence>
<evidence type="ECO:0000313" key="2">
    <source>
        <dbReference type="Proteomes" id="UP000789920"/>
    </source>
</evidence>
<organism evidence="1 2">
    <name type="scientific">Racocetra persica</name>
    <dbReference type="NCBI Taxonomy" id="160502"/>
    <lineage>
        <taxon>Eukaryota</taxon>
        <taxon>Fungi</taxon>
        <taxon>Fungi incertae sedis</taxon>
        <taxon>Mucoromycota</taxon>
        <taxon>Glomeromycotina</taxon>
        <taxon>Glomeromycetes</taxon>
        <taxon>Diversisporales</taxon>
        <taxon>Gigasporaceae</taxon>
        <taxon>Racocetra</taxon>
    </lineage>
</organism>
<sequence length="88" mass="9795">KEHVLSVTTTPVNLVKSKMKKKRMANSGVNDDLVVKVSAKRSIGIDGFDRVVYRQVIDGKECWKDMSPGKYDEVIVGKIAHVVRLEGP</sequence>
<feature type="non-terminal residue" evidence="1">
    <location>
        <position position="88"/>
    </location>
</feature>
<accession>A0ACA9S928</accession>